<evidence type="ECO:0000313" key="1">
    <source>
        <dbReference type="EMBL" id="AWI32740.1"/>
    </source>
</evidence>
<sequence>MGETLGIQPGTYEVTENTPDYEDMTEALDDEYLAPGTYKTKGPDSAGGCYWARMSDASGSNSSILANDYTTGSAIVELKEGDFFKTSGCKPWLAQVD</sequence>
<keyword evidence="2" id="KW-1185">Reference proteome</keyword>
<name>A0A2S1T266_9ACTN</name>
<dbReference type="OrthoDB" id="166978at2"/>
<evidence type="ECO:0000313" key="2">
    <source>
        <dbReference type="Proteomes" id="UP000244900"/>
    </source>
</evidence>
<dbReference type="RefSeq" id="WP_108908608.1">
    <property type="nucleotide sequence ID" value="NZ_CP029188.1"/>
</dbReference>
<organism evidence="1 2">
    <name type="scientific">Streptomyces tirandamycinicus</name>
    <dbReference type="NCBI Taxonomy" id="2174846"/>
    <lineage>
        <taxon>Bacteria</taxon>
        <taxon>Bacillati</taxon>
        <taxon>Actinomycetota</taxon>
        <taxon>Actinomycetes</taxon>
        <taxon>Kitasatosporales</taxon>
        <taxon>Streptomycetaceae</taxon>
        <taxon>Streptomyces</taxon>
    </lineage>
</organism>
<reference evidence="1 2" key="1">
    <citation type="submission" date="2018-05" db="EMBL/GenBank/DDBJ databases">
        <title>Complete genome sequence of sponge-derived Streptomyces sp. HNM0039.</title>
        <authorList>
            <person name="Huang X."/>
            <person name="Zhou S."/>
        </authorList>
    </citation>
    <scope>NUCLEOTIDE SEQUENCE [LARGE SCALE GENOMIC DNA]</scope>
    <source>
        <strain evidence="1 2">HNM0039</strain>
    </source>
</reference>
<protein>
    <submittedName>
        <fullName evidence="1">Uncharacterized protein</fullName>
    </submittedName>
</protein>
<gene>
    <name evidence="1" type="ORF">DDW44_30980</name>
</gene>
<dbReference type="EMBL" id="CP029188">
    <property type="protein sequence ID" value="AWI32740.1"/>
    <property type="molecule type" value="Genomic_DNA"/>
</dbReference>
<dbReference type="AlphaFoldDB" id="A0A2S1T266"/>
<dbReference type="KEGG" id="stir:DDW44_30980"/>
<accession>A0A2S1T266</accession>
<proteinExistence type="predicted"/>
<dbReference type="Proteomes" id="UP000244900">
    <property type="component" value="Chromosome"/>
</dbReference>